<dbReference type="InterPro" id="IPR037521">
    <property type="entry name" value="FLCN/SMCR8_DENN"/>
</dbReference>
<dbReference type="InterPro" id="IPR037520">
    <property type="entry name" value="Folliculin/SMCR8_longin"/>
</dbReference>
<dbReference type="Pfam" id="PF11704">
    <property type="entry name" value="Folliculin"/>
    <property type="match status" value="1"/>
</dbReference>
<dbReference type="GO" id="GO:0005819">
    <property type="term" value="C:spindle"/>
    <property type="evidence" value="ECO:0007669"/>
    <property type="project" value="UniProtKB-SubCell"/>
</dbReference>
<dbReference type="InterPro" id="IPR021713">
    <property type="entry name" value="Folliculin"/>
</dbReference>
<reference evidence="17" key="2">
    <citation type="submission" date="2022-10" db="EMBL/GenBank/DDBJ databases">
        <authorList>
            <consortium name="ENA_rothamsted_submissions"/>
            <consortium name="culmorum"/>
            <person name="King R."/>
        </authorList>
    </citation>
    <scope>NUCLEOTIDE SEQUENCE</scope>
</reference>
<keyword evidence="13" id="KW-0458">Lysosome</keyword>
<dbReference type="GO" id="GO:0005829">
    <property type="term" value="C:cytosol"/>
    <property type="evidence" value="ECO:0007669"/>
    <property type="project" value="UniProtKB-SubCell"/>
</dbReference>
<dbReference type="OrthoDB" id="5599713at2759"/>
<evidence type="ECO:0000256" key="7">
    <source>
        <dbReference type="ARBA" id="ARBA00009987"/>
    </source>
</evidence>
<dbReference type="GO" id="GO:0000122">
    <property type="term" value="P:negative regulation of transcription by RNA polymerase II"/>
    <property type="evidence" value="ECO:0007669"/>
    <property type="project" value="TreeGrafter"/>
</dbReference>
<keyword evidence="9" id="KW-0343">GTPase activation</keyword>
<evidence type="ECO:0000313" key="17">
    <source>
        <dbReference type="EMBL" id="CAG9812058.1"/>
    </source>
</evidence>
<evidence type="ECO:0000256" key="3">
    <source>
        <dbReference type="ARBA" id="ARBA00004186"/>
    </source>
</evidence>
<dbReference type="GO" id="GO:0005929">
    <property type="term" value="C:cilium"/>
    <property type="evidence" value="ECO:0007669"/>
    <property type="project" value="UniProtKB-SubCell"/>
</dbReference>
<evidence type="ECO:0000256" key="10">
    <source>
        <dbReference type="ARBA" id="ARBA00022490"/>
    </source>
</evidence>
<name>A0A9N9S9U0_9DIPT</name>
<dbReference type="InterPro" id="IPR032035">
    <property type="entry name" value="Folliculin_DENN"/>
</dbReference>
<comment type="similarity">
    <text evidence="7">Belongs to the folliculin family.</text>
</comment>
<reference evidence="17" key="1">
    <citation type="submission" date="2022-01" db="EMBL/GenBank/DDBJ databases">
        <authorList>
            <person name="King R."/>
        </authorList>
    </citation>
    <scope>NUCLEOTIDE SEQUENCE</scope>
</reference>
<evidence type="ECO:0000256" key="13">
    <source>
        <dbReference type="ARBA" id="ARBA00023228"/>
    </source>
</evidence>
<protein>
    <recommendedName>
        <fullName evidence="8">Folliculin</fullName>
    </recommendedName>
</protein>
<keyword evidence="15" id="KW-0966">Cell projection</keyword>
<evidence type="ECO:0000256" key="6">
    <source>
        <dbReference type="ARBA" id="ARBA00004656"/>
    </source>
</evidence>
<dbReference type="AlphaFoldDB" id="A0A9N9S9U0"/>
<evidence type="ECO:0000256" key="12">
    <source>
        <dbReference type="ARBA" id="ARBA00023212"/>
    </source>
</evidence>
<keyword evidence="14" id="KW-0539">Nucleus</keyword>
<comment type="subcellular location">
    <subcellularLocation>
        <location evidence="2">Cell projection</location>
        <location evidence="2">Cilium</location>
    </subcellularLocation>
    <subcellularLocation>
        <location evidence="4">Cytoplasm</location>
        <location evidence="4">Cytoskeleton</location>
        <location evidence="4">Microtubule organizing center</location>
        <location evidence="4">Centrosome</location>
    </subcellularLocation>
    <subcellularLocation>
        <location evidence="3">Cytoplasm</location>
        <location evidence="3">Cytoskeleton</location>
        <location evidence="3">Spindle</location>
    </subcellularLocation>
    <subcellularLocation>
        <location evidence="5">Cytoplasm</location>
        <location evidence="5">Cytosol</location>
    </subcellularLocation>
    <subcellularLocation>
        <location evidence="6">Lysosome membrane</location>
    </subcellularLocation>
    <subcellularLocation>
        <location evidence="1">Nucleus</location>
    </subcellularLocation>
</comment>
<keyword evidence="18" id="KW-1185">Reference proteome</keyword>
<evidence type="ECO:0000313" key="18">
    <source>
        <dbReference type="Proteomes" id="UP001153620"/>
    </source>
</evidence>
<dbReference type="GO" id="GO:1904263">
    <property type="term" value="P:positive regulation of TORC1 signaling"/>
    <property type="evidence" value="ECO:0007669"/>
    <property type="project" value="TreeGrafter"/>
</dbReference>
<dbReference type="PANTHER" id="PTHR31441:SF2">
    <property type="entry name" value="FOLLICULIN"/>
    <property type="match status" value="1"/>
</dbReference>
<evidence type="ECO:0000259" key="16">
    <source>
        <dbReference type="PROSITE" id="PS51834"/>
    </source>
</evidence>
<evidence type="ECO:0000256" key="4">
    <source>
        <dbReference type="ARBA" id="ARBA00004300"/>
    </source>
</evidence>
<keyword evidence="10" id="KW-0963">Cytoplasm</keyword>
<dbReference type="GO" id="GO:0005634">
    <property type="term" value="C:nucleus"/>
    <property type="evidence" value="ECO:0007669"/>
    <property type="project" value="UniProtKB-SubCell"/>
</dbReference>
<evidence type="ECO:0000256" key="14">
    <source>
        <dbReference type="ARBA" id="ARBA00023242"/>
    </source>
</evidence>
<dbReference type="GO" id="GO:0005813">
    <property type="term" value="C:centrosome"/>
    <property type="evidence" value="ECO:0007669"/>
    <property type="project" value="UniProtKB-SubCell"/>
</dbReference>
<gene>
    <name evidence="17" type="ORF">CHIRRI_LOCUS14863</name>
</gene>
<organism evidence="17 18">
    <name type="scientific">Chironomus riparius</name>
    <dbReference type="NCBI Taxonomy" id="315576"/>
    <lineage>
        <taxon>Eukaryota</taxon>
        <taxon>Metazoa</taxon>
        <taxon>Ecdysozoa</taxon>
        <taxon>Arthropoda</taxon>
        <taxon>Hexapoda</taxon>
        <taxon>Insecta</taxon>
        <taxon>Pterygota</taxon>
        <taxon>Neoptera</taxon>
        <taxon>Endopterygota</taxon>
        <taxon>Diptera</taxon>
        <taxon>Nematocera</taxon>
        <taxon>Chironomoidea</taxon>
        <taxon>Chironomidae</taxon>
        <taxon>Chironominae</taxon>
        <taxon>Chironomus</taxon>
    </lineage>
</organism>
<dbReference type="Pfam" id="PF16692">
    <property type="entry name" value="Folliculin_C"/>
    <property type="match status" value="1"/>
</dbReference>
<evidence type="ECO:0000256" key="11">
    <source>
        <dbReference type="ARBA" id="ARBA00023136"/>
    </source>
</evidence>
<sequence length="454" mass="52403">MNAIINLNHFCEVHGPQTIFTTQTIRDKSYIQTTSSNESSSQNILNCESCSSIGSKLFFVSEDNSIMFVSSEKSLFGKEHQNALKQAALRSLCEISSNKDENLVFFGDSRINSLCYSFKIKDSYARGFEKLYSIVILMKDKMFLLNSQPFLAQNIKEIAKQIQESALKVYETEQKQFSQRAERLNTGKLSDLPSRSLKDLVGEQHIFAQLHSLFSWILWAGARYFTEVLTLGSPSMPSFCKDSPDGFAFISIDKEEFMMQNFPSGIGDSAIYDGEYNLRNLKQISKLSFNQLLYCCLVGVQIVIRGKNNDFYKYFKEFMPQAFHHLIVESPKYTNIQKCRILSLPSTDIFIPQNNVCRIDFMDELDVPTFIKYPMELPSKLPTLMNKILYAVDEKLFTNHTMHKYVQALVEEWKNKIICLSHHHHHHDDIAKLKKVLEIQSHDEDLVKYWLSVL</sequence>
<dbReference type="Gene3D" id="3.40.50.12430">
    <property type="match status" value="1"/>
</dbReference>
<accession>A0A9N9S9U0</accession>
<keyword evidence="12" id="KW-0206">Cytoskeleton</keyword>
<dbReference type="EMBL" id="OU895880">
    <property type="protein sequence ID" value="CAG9812058.1"/>
    <property type="molecule type" value="Genomic_DNA"/>
</dbReference>
<evidence type="ECO:0000256" key="8">
    <source>
        <dbReference type="ARBA" id="ARBA00021824"/>
    </source>
</evidence>
<dbReference type="InterPro" id="IPR044886">
    <property type="entry name" value="FLCN_DENN_C_sf"/>
</dbReference>
<dbReference type="Proteomes" id="UP001153620">
    <property type="component" value="Chromosome 4"/>
</dbReference>
<dbReference type="PANTHER" id="PTHR31441">
    <property type="entry name" value="FOLLICULIN FAMILY MEMBER"/>
    <property type="match status" value="1"/>
</dbReference>
<dbReference type="GO" id="GO:0005765">
    <property type="term" value="C:lysosomal membrane"/>
    <property type="evidence" value="ECO:0007669"/>
    <property type="project" value="UniProtKB-SubCell"/>
</dbReference>
<evidence type="ECO:0000256" key="15">
    <source>
        <dbReference type="ARBA" id="ARBA00023273"/>
    </source>
</evidence>
<feature type="domain" description="UDENN FLCN/SMCR8-type" evidence="16">
    <location>
        <begin position="49"/>
        <end position="454"/>
    </location>
</feature>
<dbReference type="GO" id="GO:0005096">
    <property type="term" value="F:GTPase activator activity"/>
    <property type="evidence" value="ECO:0007669"/>
    <property type="project" value="UniProtKB-KW"/>
</dbReference>
<evidence type="ECO:0000256" key="2">
    <source>
        <dbReference type="ARBA" id="ARBA00004138"/>
    </source>
</evidence>
<evidence type="ECO:0000256" key="9">
    <source>
        <dbReference type="ARBA" id="ARBA00022468"/>
    </source>
</evidence>
<evidence type="ECO:0000256" key="5">
    <source>
        <dbReference type="ARBA" id="ARBA00004514"/>
    </source>
</evidence>
<proteinExistence type="inferred from homology"/>
<dbReference type="PROSITE" id="PS51834">
    <property type="entry name" value="DENN_FLCN_SMCR8"/>
    <property type="match status" value="1"/>
</dbReference>
<evidence type="ECO:0000256" key="1">
    <source>
        <dbReference type="ARBA" id="ARBA00004123"/>
    </source>
</evidence>
<keyword evidence="11" id="KW-0472">Membrane</keyword>
<dbReference type="Gene3D" id="1.10.10.1730">
    <property type="entry name" value="Folliculin"/>
    <property type="match status" value="1"/>
</dbReference>